<accession>A0AAN9R9J2</accession>
<dbReference type="EMBL" id="JAYMYQ010000001">
    <property type="protein sequence ID" value="KAK7358743.1"/>
    <property type="molecule type" value="Genomic_DNA"/>
</dbReference>
<dbReference type="InterPro" id="IPR044221">
    <property type="entry name" value="DYAD/AMEIOTIC1"/>
</dbReference>
<feature type="coiled-coil region" evidence="1">
    <location>
        <begin position="208"/>
        <end position="235"/>
    </location>
</feature>
<dbReference type="PANTHER" id="PTHR46740">
    <property type="entry name" value="PROTEIN DYAD"/>
    <property type="match status" value="1"/>
</dbReference>
<dbReference type="AlphaFoldDB" id="A0AAN9R9J2"/>
<organism evidence="3 4">
    <name type="scientific">Canavalia gladiata</name>
    <name type="common">Sword bean</name>
    <name type="synonym">Dolichos gladiatus</name>
    <dbReference type="NCBI Taxonomy" id="3824"/>
    <lineage>
        <taxon>Eukaryota</taxon>
        <taxon>Viridiplantae</taxon>
        <taxon>Streptophyta</taxon>
        <taxon>Embryophyta</taxon>
        <taxon>Tracheophyta</taxon>
        <taxon>Spermatophyta</taxon>
        <taxon>Magnoliopsida</taxon>
        <taxon>eudicotyledons</taxon>
        <taxon>Gunneridae</taxon>
        <taxon>Pentapetalae</taxon>
        <taxon>rosids</taxon>
        <taxon>fabids</taxon>
        <taxon>Fabales</taxon>
        <taxon>Fabaceae</taxon>
        <taxon>Papilionoideae</taxon>
        <taxon>50 kb inversion clade</taxon>
        <taxon>NPAAA clade</taxon>
        <taxon>indigoferoid/millettioid clade</taxon>
        <taxon>Phaseoleae</taxon>
        <taxon>Canavalia</taxon>
    </lineage>
</organism>
<dbReference type="GO" id="GO:0051177">
    <property type="term" value="P:meiotic sister chromatid cohesion"/>
    <property type="evidence" value="ECO:0007669"/>
    <property type="project" value="InterPro"/>
</dbReference>
<dbReference type="Pfam" id="PF25874">
    <property type="entry name" value="WHD_plant_repro"/>
    <property type="match status" value="1"/>
</dbReference>
<gene>
    <name evidence="3" type="ORF">VNO77_00681</name>
</gene>
<dbReference type="InterPro" id="IPR059080">
    <property type="entry name" value="WHD_PTC1"/>
</dbReference>
<evidence type="ECO:0000313" key="4">
    <source>
        <dbReference type="Proteomes" id="UP001367508"/>
    </source>
</evidence>
<evidence type="ECO:0000256" key="1">
    <source>
        <dbReference type="SAM" id="Coils"/>
    </source>
</evidence>
<evidence type="ECO:0000313" key="3">
    <source>
        <dbReference type="EMBL" id="KAK7358743.1"/>
    </source>
</evidence>
<dbReference type="Proteomes" id="UP001367508">
    <property type="component" value="Unassembled WGS sequence"/>
</dbReference>
<reference evidence="3 4" key="1">
    <citation type="submission" date="2024-01" db="EMBL/GenBank/DDBJ databases">
        <title>The genomes of 5 underutilized Papilionoideae crops provide insights into root nodulation and disease resistanc.</title>
        <authorList>
            <person name="Jiang F."/>
        </authorList>
    </citation>
    <scope>NUCLEOTIDE SEQUENCE [LARGE SCALE GENOMIC DNA]</scope>
    <source>
        <strain evidence="3">LVBAO_FW01</strain>
        <tissue evidence="3">Leaves</tissue>
    </source>
</reference>
<proteinExistence type="predicted"/>
<keyword evidence="1" id="KW-0175">Coiled coil</keyword>
<dbReference type="PANTHER" id="PTHR46740:SF1">
    <property type="entry name" value="DYAD PROTEIN"/>
    <property type="match status" value="1"/>
</dbReference>
<feature type="domain" description="PTC1-like winged helix-turn-helix" evidence="2">
    <location>
        <begin position="87"/>
        <end position="169"/>
    </location>
</feature>
<name>A0AAN9R9J2_CANGL</name>
<sequence length="435" mass="50713">MGHLDFCRQAMFIGQHEEYGSNLSSSIPKVEESKDIEKNIKVGPIFMPKFKKRKRLSLNRLREIKADINERQSRDKTKTKKHDSRYRWSAERYKLAERRMLEILKNKGATFEHPITRPVLRMVACKHIGDTGLLDHLLKHIDGKVAPGGTERFRRWFNTNGIMEYWLESANLDKVRQEAGVHDPYWIPPSTLRTGSVPSQYTDSTGELKMLQIEMAQMKKDMEELIAKKQEKSEICLMEETQKSFVKWKAMTEQRVTEIMTSLKGLQDMHEDMLNWKTKVEQQLMVITNKMSDVQTLKEHTTSSYPSVRWEDWLESTNLYGIQRNELEPWSGNPELLNIPQEIVLQDPNPTLPTQPHSEDLTNMKSDLLELVPKKLKEDQPNVTPDSSTTINPKSDLDNSLILCQEMFMELFTWKDQMEQQLLEVSNAAYRVLAM</sequence>
<protein>
    <recommendedName>
        <fullName evidence="2">PTC1-like winged helix-turn-helix domain-containing protein</fullName>
    </recommendedName>
</protein>
<dbReference type="GO" id="GO:0007131">
    <property type="term" value="P:reciprocal meiotic recombination"/>
    <property type="evidence" value="ECO:0007669"/>
    <property type="project" value="InterPro"/>
</dbReference>
<keyword evidence="4" id="KW-1185">Reference proteome</keyword>
<comment type="caution">
    <text evidence="3">The sequence shown here is derived from an EMBL/GenBank/DDBJ whole genome shotgun (WGS) entry which is preliminary data.</text>
</comment>
<evidence type="ECO:0000259" key="2">
    <source>
        <dbReference type="Pfam" id="PF25874"/>
    </source>
</evidence>